<gene>
    <name evidence="5" type="ORF">L9F63_025943</name>
</gene>
<accession>A0AAD7Z694</accession>
<evidence type="ECO:0000313" key="6">
    <source>
        <dbReference type="Proteomes" id="UP001233999"/>
    </source>
</evidence>
<evidence type="ECO:0000256" key="2">
    <source>
        <dbReference type="SAM" id="SignalP"/>
    </source>
</evidence>
<reference evidence="5" key="2">
    <citation type="submission" date="2023-05" db="EMBL/GenBank/DDBJ databases">
        <authorList>
            <person name="Fouks B."/>
        </authorList>
    </citation>
    <scope>NUCLEOTIDE SEQUENCE</scope>
    <source>
        <strain evidence="5">Stay&amp;Tobe</strain>
        <tissue evidence="5">Testes</tissue>
    </source>
</reference>
<keyword evidence="6" id="KW-1185">Reference proteome</keyword>
<dbReference type="SUPFAM" id="SSF49452">
    <property type="entry name" value="Starch-binding domain-like"/>
    <property type="match status" value="2"/>
</dbReference>
<dbReference type="Pfam" id="PF22898">
    <property type="entry name" value="NOMO1-like_1st"/>
    <property type="match status" value="1"/>
</dbReference>
<evidence type="ECO:0000259" key="4">
    <source>
        <dbReference type="Pfam" id="PF23193"/>
    </source>
</evidence>
<feature type="domain" description="NOMO-like N-terminal beta-sandwich" evidence="3">
    <location>
        <begin position="30"/>
        <end position="114"/>
    </location>
</feature>
<feature type="signal peptide" evidence="2">
    <location>
        <begin position="1"/>
        <end position="23"/>
    </location>
</feature>
<evidence type="ECO:0000313" key="5">
    <source>
        <dbReference type="EMBL" id="KAJ9574412.1"/>
    </source>
</evidence>
<dbReference type="EMBL" id="JASPKZ010010338">
    <property type="protein sequence ID" value="KAJ9574412.1"/>
    <property type="molecule type" value="Genomic_DNA"/>
</dbReference>
<comment type="caution">
    <text evidence="5">The sequence shown here is derived from an EMBL/GenBank/DDBJ whole genome shotgun (WGS) entry which is preliminary data.</text>
</comment>
<evidence type="ECO:0000259" key="3">
    <source>
        <dbReference type="Pfam" id="PF22898"/>
    </source>
</evidence>
<dbReference type="AlphaFoldDB" id="A0AAD7Z694"/>
<dbReference type="Gene3D" id="2.60.40.1120">
    <property type="entry name" value="Carboxypeptidase-like, regulatory domain"/>
    <property type="match status" value="1"/>
</dbReference>
<dbReference type="GO" id="GO:0005789">
    <property type="term" value="C:endoplasmic reticulum membrane"/>
    <property type="evidence" value="ECO:0007669"/>
    <property type="project" value="TreeGrafter"/>
</dbReference>
<dbReference type="Proteomes" id="UP001233999">
    <property type="component" value="Unassembled WGS sequence"/>
</dbReference>
<dbReference type="InterPro" id="IPR055075">
    <property type="entry name" value="NOMO-like_N"/>
</dbReference>
<evidence type="ECO:0000256" key="1">
    <source>
        <dbReference type="ARBA" id="ARBA00022729"/>
    </source>
</evidence>
<evidence type="ECO:0008006" key="7">
    <source>
        <dbReference type="Google" id="ProtNLM"/>
    </source>
</evidence>
<protein>
    <recommendedName>
        <fullName evidence="7">Nodal modulator 1</fullName>
    </recommendedName>
</protein>
<keyword evidence="1 2" id="KW-0732">Signal</keyword>
<feature type="domain" description="NOMO third transthyretin-like" evidence="4">
    <location>
        <begin position="153"/>
        <end position="212"/>
    </location>
</feature>
<dbReference type="InterPro" id="IPR056189">
    <property type="entry name" value="NOMO_3rd"/>
</dbReference>
<dbReference type="PANTHER" id="PTHR23303">
    <property type="entry name" value="CARBOXYPEPTIDASE REGULATORY REGION-CONTAINING"/>
    <property type="match status" value="1"/>
</dbReference>
<dbReference type="PANTHER" id="PTHR23303:SF14">
    <property type="entry name" value="BOS COMPLEX SUBUNIT NOMO1-RELATED"/>
    <property type="match status" value="1"/>
</dbReference>
<name>A0AAD7Z694_DIPPU</name>
<proteinExistence type="predicted"/>
<dbReference type="GO" id="GO:0030246">
    <property type="term" value="F:carbohydrate binding"/>
    <property type="evidence" value="ECO:0007669"/>
    <property type="project" value="InterPro"/>
</dbReference>
<feature type="non-terminal residue" evidence="5">
    <location>
        <position position="268"/>
    </location>
</feature>
<organism evidence="5 6">
    <name type="scientific">Diploptera punctata</name>
    <name type="common">Pacific beetle cockroach</name>
    <dbReference type="NCBI Taxonomy" id="6984"/>
    <lineage>
        <taxon>Eukaryota</taxon>
        <taxon>Metazoa</taxon>
        <taxon>Ecdysozoa</taxon>
        <taxon>Arthropoda</taxon>
        <taxon>Hexapoda</taxon>
        <taxon>Insecta</taxon>
        <taxon>Pterygota</taxon>
        <taxon>Neoptera</taxon>
        <taxon>Polyneoptera</taxon>
        <taxon>Dictyoptera</taxon>
        <taxon>Blattodea</taxon>
        <taxon>Blaberoidea</taxon>
        <taxon>Blaberidae</taxon>
        <taxon>Diplopterinae</taxon>
        <taxon>Diploptera</taxon>
    </lineage>
</organism>
<dbReference type="InterPro" id="IPR013784">
    <property type="entry name" value="Carb-bd-like_fold"/>
</dbReference>
<dbReference type="Pfam" id="PF23193">
    <property type="entry name" value="NOMO_3rd"/>
    <property type="match status" value="1"/>
</dbReference>
<dbReference type="InterPro" id="IPR051417">
    <property type="entry name" value="SDr/BOS_complex"/>
</dbReference>
<sequence length="268" mass="29224">MYSFPIKILLLSLVLHFVHFCEAEDILGCGGFVKSDIDINFSRVEVKLYTKQGSLKDYTDCAPNNGYYFLPLYDKGEYVLKIEPPEGWSFEPKEVNLVVDGSTDKCSQGKDINFVFKGFAVTGKVAPGSVPLTNIQGCDKSPLKGFKSSGAAPLCHVNSDEKGQFTFPSLPPGPYKVVPHYEGPHSIKFDVRPVEVLFTVEHKSLKIDTEFKVKGFSVSGRVLLRAGGEGIAGAVILLDGKSSSVTKADGSYHLENMQAGSYVLQVQA</sequence>
<reference evidence="5" key="1">
    <citation type="journal article" date="2023" name="IScience">
        <title>Live-bearing cockroach genome reveals convergent evolutionary mechanisms linked to viviparity in insects and beyond.</title>
        <authorList>
            <person name="Fouks B."/>
            <person name="Harrison M.C."/>
            <person name="Mikhailova A.A."/>
            <person name="Marchal E."/>
            <person name="English S."/>
            <person name="Carruthers M."/>
            <person name="Jennings E.C."/>
            <person name="Chiamaka E.L."/>
            <person name="Frigard R.A."/>
            <person name="Pippel M."/>
            <person name="Attardo G.M."/>
            <person name="Benoit J.B."/>
            <person name="Bornberg-Bauer E."/>
            <person name="Tobe S.S."/>
        </authorList>
    </citation>
    <scope>NUCLEOTIDE SEQUENCE</scope>
    <source>
        <strain evidence="5">Stay&amp;Tobe</strain>
    </source>
</reference>
<feature type="chain" id="PRO_5042098049" description="Nodal modulator 1" evidence="2">
    <location>
        <begin position="24"/>
        <end position="268"/>
    </location>
</feature>